<name>A0A934SSB2_9BURK</name>
<dbReference type="Gene3D" id="3.40.30.10">
    <property type="entry name" value="Glutaredoxin"/>
    <property type="match status" value="1"/>
</dbReference>
<sequence>MHSGAGRDHAVGATSQTFFNNRVTRFLLYSRSWCHLCEDMLAALMPYAKEAQVDIEVVDIDADETLVAQYDELVPVLFGVRDGEPPRQLCHYFLNPGAVSAFLAPG</sequence>
<evidence type="ECO:0000313" key="1">
    <source>
        <dbReference type="EMBL" id="MBK4734256.1"/>
    </source>
</evidence>
<keyword evidence="2" id="KW-1185">Reference proteome</keyword>
<dbReference type="Pfam" id="PF05768">
    <property type="entry name" value="Glrx-like"/>
    <property type="match status" value="1"/>
</dbReference>
<evidence type="ECO:0000313" key="2">
    <source>
        <dbReference type="Proteomes" id="UP000622890"/>
    </source>
</evidence>
<organism evidence="1 2">
    <name type="scientific">Noviherbaspirillum pedocola</name>
    <dbReference type="NCBI Taxonomy" id="2801341"/>
    <lineage>
        <taxon>Bacteria</taxon>
        <taxon>Pseudomonadati</taxon>
        <taxon>Pseudomonadota</taxon>
        <taxon>Betaproteobacteria</taxon>
        <taxon>Burkholderiales</taxon>
        <taxon>Oxalobacteraceae</taxon>
        <taxon>Noviherbaspirillum</taxon>
    </lineage>
</organism>
<dbReference type="InterPro" id="IPR036249">
    <property type="entry name" value="Thioredoxin-like_sf"/>
</dbReference>
<gene>
    <name evidence="1" type="ORF">JJB74_06510</name>
</gene>
<dbReference type="Proteomes" id="UP000622890">
    <property type="component" value="Unassembled WGS sequence"/>
</dbReference>
<dbReference type="InterPro" id="IPR008554">
    <property type="entry name" value="Glutaredoxin-like"/>
</dbReference>
<dbReference type="SUPFAM" id="SSF52833">
    <property type="entry name" value="Thioredoxin-like"/>
    <property type="match status" value="1"/>
</dbReference>
<dbReference type="RefSeq" id="WP_200591015.1">
    <property type="nucleotide sequence ID" value="NZ_JAEPBG010000002.1"/>
</dbReference>
<comment type="caution">
    <text evidence="1">The sequence shown here is derived from an EMBL/GenBank/DDBJ whole genome shotgun (WGS) entry which is preliminary data.</text>
</comment>
<protein>
    <submittedName>
        <fullName evidence="1">Glutaredoxin family protein</fullName>
    </submittedName>
</protein>
<dbReference type="EMBL" id="JAEPBG010000002">
    <property type="protein sequence ID" value="MBK4734256.1"/>
    <property type="molecule type" value="Genomic_DNA"/>
</dbReference>
<accession>A0A934SSB2</accession>
<dbReference type="AlphaFoldDB" id="A0A934SSB2"/>
<proteinExistence type="predicted"/>
<reference evidence="1" key="1">
    <citation type="submission" date="2021-01" db="EMBL/GenBank/DDBJ databases">
        <title>Genome sequence of strain Noviherbaspirillum sp. DKR-6.</title>
        <authorList>
            <person name="Chaudhary D.K."/>
        </authorList>
    </citation>
    <scope>NUCLEOTIDE SEQUENCE</scope>
    <source>
        <strain evidence="1">DKR-6</strain>
    </source>
</reference>